<gene>
    <name evidence="2" type="ORF">E2C01_089535</name>
</gene>
<proteinExistence type="predicted"/>
<accession>A0A5B7JMN2</accession>
<dbReference type="PROSITE" id="PS51029">
    <property type="entry name" value="MADF"/>
    <property type="match status" value="1"/>
</dbReference>
<protein>
    <recommendedName>
        <fullName evidence="1">MADF domain-containing protein</fullName>
    </recommendedName>
</protein>
<dbReference type="InterPro" id="IPR006578">
    <property type="entry name" value="MADF-dom"/>
</dbReference>
<dbReference type="EMBL" id="VSRR010098249">
    <property type="protein sequence ID" value="MPC94368.1"/>
    <property type="molecule type" value="Genomic_DNA"/>
</dbReference>
<name>A0A5B7JMN2_PORTR</name>
<dbReference type="Pfam" id="PF10545">
    <property type="entry name" value="MADF_DNA_bdg"/>
    <property type="match status" value="1"/>
</dbReference>
<comment type="caution">
    <text evidence="2">The sequence shown here is derived from an EMBL/GenBank/DDBJ whole genome shotgun (WGS) entry which is preliminary data.</text>
</comment>
<dbReference type="AlphaFoldDB" id="A0A5B7JMN2"/>
<evidence type="ECO:0000259" key="1">
    <source>
        <dbReference type="PROSITE" id="PS51029"/>
    </source>
</evidence>
<reference evidence="2 3" key="1">
    <citation type="submission" date="2019-05" db="EMBL/GenBank/DDBJ databases">
        <title>Another draft genome of Portunus trituberculatus and its Hox gene families provides insights of decapod evolution.</title>
        <authorList>
            <person name="Jeong J.-H."/>
            <person name="Song I."/>
            <person name="Kim S."/>
            <person name="Choi T."/>
            <person name="Kim D."/>
            <person name="Ryu S."/>
            <person name="Kim W."/>
        </authorList>
    </citation>
    <scope>NUCLEOTIDE SEQUENCE [LARGE SCALE GENOMIC DNA]</scope>
    <source>
        <tissue evidence="2">Muscle</tissue>
    </source>
</reference>
<evidence type="ECO:0000313" key="3">
    <source>
        <dbReference type="Proteomes" id="UP000324222"/>
    </source>
</evidence>
<sequence>MEAEIDPELLISLVQERPTVWDKSREDYKSRTRTTKCWREVYIQLNPNFENLSKADKDKYDN</sequence>
<organism evidence="2 3">
    <name type="scientific">Portunus trituberculatus</name>
    <name type="common">Swimming crab</name>
    <name type="synonym">Neptunus trituberculatus</name>
    <dbReference type="NCBI Taxonomy" id="210409"/>
    <lineage>
        <taxon>Eukaryota</taxon>
        <taxon>Metazoa</taxon>
        <taxon>Ecdysozoa</taxon>
        <taxon>Arthropoda</taxon>
        <taxon>Crustacea</taxon>
        <taxon>Multicrustacea</taxon>
        <taxon>Malacostraca</taxon>
        <taxon>Eumalacostraca</taxon>
        <taxon>Eucarida</taxon>
        <taxon>Decapoda</taxon>
        <taxon>Pleocyemata</taxon>
        <taxon>Brachyura</taxon>
        <taxon>Eubrachyura</taxon>
        <taxon>Portunoidea</taxon>
        <taxon>Portunidae</taxon>
        <taxon>Portuninae</taxon>
        <taxon>Portunus</taxon>
    </lineage>
</organism>
<keyword evidence="3" id="KW-1185">Reference proteome</keyword>
<evidence type="ECO:0000313" key="2">
    <source>
        <dbReference type="EMBL" id="MPC94368.1"/>
    </source>
</evidence>
<dbReference type="Proteomes" id="UP000324222">
    <property type="component" value="Unassembled WGS sequence"/>
</dbReference>
<feature type="domain" description="MADF" evidence="1">
    <location>
        <begin position="9"/>
        <end position="62"/>
    </location>
</feature>